<dbReference type="PANTHER" id="PTHR43591:SF10">
    <property type="entry name" value="ABC TRANSMEMBRANE TYPE-1 DOMAIN-CONTAINING PROTEIN-RELATED"/>
    <property type="match status" value="1"/>
</dbReference>
<dbReference type="CDD" id="cd02440">
    <property type="entry name" value="AdoMet_MTases"/>
    <property type="match status" value="1"/>
</dbReference>
<protein>
    <submittedName>
        <fullName evidence="2">S-adenosyl-L-methionine-dependent methyltransferase</fullName>
    </submittedName>
</protein>
<dbReference type="InterPro" id="IPR029063">
    <property type="entry name" value="SAM-dependent_MTases_sf"/>
</dbReference>
<evidence type="ECO:0000256" key="1">
    <source>
        <dbReference type="SAM" id="MobiDB-lite"/>
    </source>
</evidence>
<evidence type="ECO:0000313" key="3">
    <source>
        <dbReference type="Proteomes" id="UP000799766"/>
    </source>
</evidence>
<dbReference type="OrthoDB" id="2013972at2759"/>
<dbReference type="Pfam" id="PF13489">
    <property type="entry name" value="Methyltransf_23"/>
    <property type="match status" value="1"/>
</dbReference>
<keyword evidence="3" id="KW-1185">Reference proteome</keyword>
<feature type="compositionally biased region" description="Polar residues" evidence="1">
    <location>
        <begin position="434"/>
        <end position="446"/>
    </location>
</feature>
<proteinExistence type="predicted"/>
<sequence length="478" mass="52464">MDGIYHLPNDELEADRLDLQHHLFRLTVGGALHLAPLPPNVHDVLDVGTGTGIWAIEFADENPSANVLGTDLSPIQPTEYGRLERDASDRLKVARVPPNCSFLIDNVEAKWTFDRKFDFIHSRAMVAALRNWPLFLRQAYSQLKPGGYIELQDVCLPAACDDGTAPPDSPTLELGGHMVEAGRRVGFDMRSPARFVDMLRAAGFVDVHGRRYKWPLGPWPKGEREKAIGRWAMQDVEDGLQGGTLGFLTRVLKWPRERVEAFLSEVRNELREQKAHLYVNIYFVYGRRPVDSEPTPTLVDEAADGWPSTDQKIPGGTAPVSTDYAIKVGSLGDAKRVAISGRDSPVAFGEKSAPAGERRPLGKADPVEKVVPDGDRINAPMSPPRYQEALRKAEDICQEYGSGDGSLAEELQADPPAIEASEESAAEMHKSEETSWLDSPTPQPGDSKQLGEPGPRSAPSQTKALGLLGMQEVRGKRA</sequence>
<feature type="region of interest" description="Disordered" evidence="1">
    <location>
        <begin position="345"/>
        <end position="383"/>
    </location>
</feature>
<name>A0A6A6PCP1_9PEZI</name>
<feature type="compositionally biased region" description="Basic and acidic residues" evidence="1">
    <location>
        <begin position="356"/>
        <end position="376"/>
    </location>
</feature>
<dbReference type="Gene3D" id="3.40.50.150">
    <property type="entry name" value="Vaccinia Virus protein VP39"/>
    <property type="match status" value="1"/>
</dbReference>
<evidence type="ECO:0000313" key="2">
    <source>
        <dbReference type="EMBL" id="KAF2461741.1"/>
    </source>
</evidence>
<reference evidence="2" key="1">
    <citation type="journal article" date="2020" name="Stud. Mycol.">
        <title>101 Dothideomycetes genomes: a test case for predicting lifestyles and emergence of pathogens.</title>
        <authorList>
            <person name="Haridas S."/>
            <person name="Albert R."/>
            <person name="Binder M."/>
            <person name="Bloem J."/>
            <person name="Labutti K."/>
            <person name="Salamov A."/>
            <person name="Andreopoulos B."/>
            <person name="Baker S."/>
            <person name="Barry K."/>
            <person name="Bills G."/>
            <person name="Bluhm B."/>
            <person name="Cannon C."/>
            <person name="Castanera R."/>
            <person name="Culley D."/>
            <person name="Daum C."/>
            <person name="Ezra D."/>
            <person name="Gonzalez J."/>
            <person name="Henrissat B."/>
            <person name="Kuo A."/>
            <person name="Liang C."/>
            <person name="Lipzen A."/>
            <person name="Lutzoni F."/>
            <person name="Magnuson J."/>
            <person name="Mondo S."/>
            <person name="Nolan M."/>
            <person name="Ohm R."/>
            <person name="Pangilinan J."/>
            <person name="Park H.-J."/>
            <person name="Ramirez L."/>
            <person name="Alfaro M."/>
            <person name="Sun H."/>
            <person name="Tritt A."/>
            <person name="Yoshinaga Y."/>
            <person name="Zwiers L.-H."/>
            <person name="Turgeon B."/>
            <person name="Goodwin S."/>
            <person name="Spatafora J."/>
            <person name="Crous P."/>
            <person name="Grigoriev I."/>
        </authorList>
    </citation>
    <scope>NUCLEOTIDE SEQUENCE</scope>
    <source>
        <strain evidence="2">ATCC 16933</strain>
    </source>
</reference>
<dbReference type="Proteomes" id="UP000799766">
    <property type="component" value="Unassembled WGS sequence"/>
</dbReference>
<dbReference type="GO" id="GO:0008168">
    <property type="term" value="F:methyltransferase activity"/>
    <property type="evidence" value="ECO:0007669"/>
    <property type="project" value="UniProtKB-KW"/>
</dbReference>
<keyword evidence="2" id="KW-0808">Transferase</keyword>
<dbReference type="PANTHER" id="PTHR43591">
    <property type="entry name" value="METHYLTRANSFERASE"/>
    <property type="match status" value="1"/>
</dbReference>
<accession>A0A6A6PCP1</accession>
<gene>
    <name evidence="2" type="ORF">BDY21DRAFT_333152</name>
</gene>
<organism evidence="2 3">
    <name type="scientific">Lineolata rhizophorae</name>
    <dbReference type="NCBI Taxonomy" id="578093"/>
    <lineage>
        <taxon>Eukaryota</taxon>
        <taxon>Fungi</taxon>
        <taxon>Dikarya</taxon>
        <taxon>Ascomycota</taxon>
        <taxon>Pezizomycotina</taxon>
        <taxon>Dothideomycetes</taxon>
        <taxon>Dothideomycetes incertae sedis</taxon>
        <taxon>Lineolatales</taxon>
        <taxon>Lineolataceae</taxon>
        <taxon>Lineolata</taxon>
    </lineage>
</organism>
<feature type="region of interest" description="Disordered" evidence="1">
    <location>
        <begin position="400"/>
        <end position="478"/>
    </location>
</feature>
<dbReference type="EMBL" id="MU001671">
    <property type="protein sequence ID" value="KAF2461741.1"/>
    <property type="molecule type" value="Genomic_DNA"/>
</dbReference>
<dbReference type="AlphaFoldDB" id="A0A6A6PCP1"/>
<keyword evidence="2" id="KW-0489">Methyltransferase</keyword>
<dbReference type="SUPFAM" id="SSF53335">
    <property type="entry name" value="S-adenosyl-L-methionine-dependent methyltransferases"/>
    <property type="match status" value="1"/>
</dbReference>
<dbReference type="GO" id="GO:0032259">
    <property type="term" value="P:methylation"/>
    <property type="evidence" value="ECO:0007669"/>
    <property type="project" value="UniProtKB-KW"/>
</dbReference>